<accession>A0ABS8SCB4</accession>
<gene>
    <name evidence="2" type="ORF">HAX54_031951</name>
</gene>
<evidence type="ECO:0000313" key="2">
    <source>
        <dbReference type="EMBL" id="MCD7456513.1"/>
    </source>
</evidence>
<dbReference type="Proteomes" id="UP000823775">
    <property type="component" value="Unassembled WGS sequence"/>
</dbReference>
<dbReference type="InterPro" id="IPR001339">
    <property type="entry name" value="mRNA_cap_enzyme_adenylation"/>
</dbReference>
<comment type="caution">
    <text evidence="2">The sequence shown here is derived from an EMBL/GenBank/DDBJ whole genome shotgun (WGS) entry which is preliminary data.</text>
</comment>
<dbReference type="Gene3D" id="3.30.1490.430">
    <property type="match status" value="1"/>
</dbReference>
<sequence length="106" mass="12420">MRFPCRLFPMKYANILSGCSDLLLFPFMSLLEIICEEEKVFCSLLSQNFSKNLSKLSHEADGLYFQGWDDPYVPRTHEGLLKWKYPEMNSVDFLFEVVTFVNCFIS</sequence>
<reference evidence="2 3" key="1">
    <citation type="journal article" date="2021" name="BMC Genomics">
        <title>Datura genome reveals duplications of psychoactive alkaloid biosynthetic genes and high mutation rate following tissue culture.</title>
        <authorList>
            <person name="Rajewski A."/>
            <person name="Carter-House D."/>
            <person name="Stajich J."/>
            <person name="Litt A."/>
        </authorList>
    </citation>
    <scope>NUCLEOTIDE SEQUENCE [LARGE SCALE GENOMIC DNA]</scope>
    <source>
        <strain evidence="2">AR-01</strain>
    </source>
</reference>
<name>A0ABS8SCB4_DATST</name>
<protein>
    <recommendedName>
        <fullName evidence="1">mRNA capping enzyme adenylation domain-containing protein</fullName>
    </recommendedName>
</protein>
<dbReference type="InterPro" id="IPR051029">
    <property type="entry name" value="mRNA_Capping_Enz/RNA_Phosphat"/>
</dbReference>
<proteinExistence type="predicted"/>
<dbReference type="EMBL" id="JACEIK010000405">
    <property type="protein sequence ID" value="MCD7456513.1"/>
    <property type="molecule type" value="Genomic_DNA"/>
</dbReference>
<evidence type="ECO:0000259" key="1">
    <source>
        <dbReference type="Pfam" id="PF01331"/>
    </source>
</evidence>
<organism evidence="2 3">
    <name type="scientific">Datura stramonium</name>
    <name type="common">Jimsonweed</name>
    <name type="synonym">Common thornapple</name>
    <dbReference type="NCBI Taxonomy" id="4076"/>
    <lineage>
        <taxon>Eukaryota</taxon>
        <taxon>Viridiplantae</taxon>
        <taxon>Streptophyta</taxon>
        <taxon>Embryophyta</taxon>
        <taxon>Tracheophyta</taxon>
        <taxon>Spermatophyta</taxon>
        <taxon>Magnoliopsida</taxon>
        <taxon>eudicotyledons</taxon>
        <taxon>Gunneridae</taxon>
        <taxon>Pentapetalae</taxon>
        <taxon>asterids</taxon>
        <taxon>lamiids</taxon>
        <taxon>Solanales</taxon>
        <taxon>Solanaceae</taxon>
        <taxon>Solanoideae</taxon>
        <taxon>Datureae</taxon>
        <taxon>Datura</taxon>
    </lineage>
</organism>
<feature type="domain" description="mRNA capping enzyme adenylation" evidence="1">
    <location>
        <begin position="48"/>
        <end position="84"/>
    </location>
</feature>
<dbReference type="PANTHER" id="PTHR10367:SF17">
    <property type="entry name" value="MRNA-CAPPING ENZYME"/>
    <property type="match status" value="1"/>
</dbReference>
<dbReference type="SUPFAM" id="SSF56091">
    <property type="entry name" value="DNA ligase/mRNA capping enzyme, catalytic domain"/>
    <property type="match status" value="1"/>
</dbReference>
<evidence type="ECO:0000313" key="3">
    <source>
        <dbReference type="Proteomes" id="UP000823775"/>
    </source>
</evidence>
<keyword evidence="3" id="KW-1185">Reference proteome</keyword>
<dbReference type="PANTHER" id="PTHR10367">
    <property type="entry name" value="MRNA-CAPPING ENZYME"/>
    <property type="match status" value="1"/>
</dbReference>
<dbReference type="Pfam" id="PF01331">
    <property type="entry name" value="mRNA_cap_enzyme"/>
    <property type="match status" value="1"/>
</dbReference>